<dbReference type="Proteomes" id="UP000546701">
    <property type="component" value="Unassembled WGS sequence"/>
</dbReference>
<name>A0A7W9F2Y6_9SPHN</name>
<organism evidence="1 2">
    <name type="scientific">Sphingomonas prati</name>
    <dbReference type="NCBI Taxonomy" id="1843237"/>
    <lineage>
        <taxon>Bacteria</taxon>
        <taxon>Pseudomonadati</taxon>
        <taxon>Pseudomonadota</taxon>
        <taxon>Alphaproteobacteria</taxon>
        <taxon>Sphingomonadales</taxon>
        <taxon>Sphingomonadaceae</taxon>
        <taxon>Sphingomonas</taxon>
    </lineage>
</organism>
<gene>
    <name evidence="1" type="ORF">FHS99_003353</name>
</gene>
<evidence type="ECO:0000313" key="2">
    <source>
        <dbReference type="Proteomes" id="UP000546701"/>
    </source>
</evidence>
<protein>
    <submittedName>
        <fullName evidence="1">Uncharacterized protein</fullName>
    </submittedName>
</protein>
<reference evidence="1 2" key="1">
    <citation type="submission" date="2020-08" db="EMBL/GenBank/DDBJ databases">
        <title>Genomic Encyclopedia of Type Strains, Phase IV (KMG-IV): sequencing the most valuable type-strain genomes for metagenomic binning, comparative biology and taxonomic classification.</title>
        <authorList>
            <person name="Goeker M."/>
        </authorList>
    </citation>
    <scope>NUCLEOTIDE SEQUENCE [LARGE SCALE GENOMIC DNA]</scope>
    <source>
        <strain evidence="1 2">DSM 103336</strain>
    </source>
</reference>
<keyword evidence="2" id="KW-1185">Reference proteome</keyword>
<sequence length="70" mass="7616">MHPGNALPLADDGSKPFKFGYDAADMVRTDAELTGQLVTPEQDFIDIGTHMVEAPRPNANCQFRSHGVLC</sequence>
<comment type="caution">
    <text evidence="1">The sequence shown here is derived from an EMBL/GenBank/DDBJ whole genome shotgun (WGS) entry which is preliminary data.</text>
</comment>
<dbReference type="AlphaFoldDB" id="A0A7W9F2Y6"/>
<proteinExistence type="predicted"/>
<evidence type="ECO:0000313" key="1">
    <source>
        <dbReference type="EMBL" id="MBB5730846.1"/>
    </source>
</evidence>
<accession>A0A7W9F2Y6</accession>
<dbReference type="EMBL" id="JACIJR010000010">
    <property type="protein sequence ID" value="MBB5730846.1"/>
    <property type="molecule type" value="Genomic_DNA"/>
</dbReference>
<dbReference type="RefSeq" id="WP_157177893.1">
    <property type="nucleotide sequence ID" value="NZ_BMJP01000008.1"/>
</dbReference>